<evidence type="ECO:0000256" key="1">
    <source>
        <dbReference type="ARBA" id="ARBA00004496"/>
    </source>
</evidence>
<dbReference type="OrthoDB" id="9804325at2"/>
<evidence type="ECO:0000256" key="11">
    <source>
        <dbReference type="ARBA" id="ARBA00061399"/>
    </source>
</evidence>
<dbReference type="HAMAP" id="MF_00969">
    <property type="entry name" value="TRCF"/>
    <property type="match status" value="1"/>
</dbReference>
<dbReference type="SMART" id="SM00487">
    <property type="entry name" value="DEXDc"/>
    <property type="match status" value="1"/>
</dbReference>
<organism evidence="16 17">
    <name type="scientific">Thermosyntropha lipolytica DSM 11003</name>
    <dbReference type="NCBI Taxonomy" id="1123382"/>
    <lineage>
        <taxon>Bacteria</taxon>
        <taxon>Bacillati</taxon>
        <taxon>Bacillota</taxon>
        <taxon>Clostridia</taxon>
        <taxon>Eubacteriales</taxon>
        <taxon>Syntrophomonadaceae</taxon>
        <taxon>Thermosyntropha</taxon>
    </lineage>
</organism>
<keyword evidence="5 13" id="KW-0378">Hydrolase</keyword>
<dbReference type="Pfam" id="PF17757">
    <property type="entry name" value="UvrB_inter"/>
    <property type="match status" value="1"/>
</dbReference>
<gene>
    <name evidence="13" type="primary">mfd</name>
    <name evidence="16" type="ORF">SAMN02745221_00199</name>
</gene>
<dbReference type="Gene3D" id="3.40.50.11180">
    <property type="match status" value="1"/>
</dbReference>
<comment type="similarity">
    <text evidence="10 13">In the N-terminal section; belongs to the UvrB family.</text>
</comment>
<dbReference type="SUPFAM" id="SSF141259">
    <property type="entry name" value="CarD-like"/>
    <property type="match status" value="1"/>
</dbReference>
<dbReference type="Pfam" id="PF00271">
    <property type="entry name" value="Helicase_C"/>
    <property type="match status" value="1"/>
</dbReference>
<dbReference type="GO" id="GO:0003678">
    <property type="term" value="F:DNA helicase activity"/>
    <property type="evidence" value="ECO:0007669"/>
    <property type="project" value="TreeGrafter"/>
</dbReference>
<dbReference type="NCBIfam" id="TIGR00580">
    <property type="entry name" value="mfd"/>
    <property type="match status" value="1"/>
</dbReference>
<keyword evidence="3 13" id="KW-0547">Nucleotide-binding</keyword>
<dbReference type="EC" id="3.6.4.-" evidence="13"/>
<keyword evidence="9 13" id="KW-0234">DNA repair</keyword>
<evidence type="ECO:0000313" key="17">
    <source>
        <dbReference type="Proteomes" id="UP000242329"/>
    </source>
</evidence>
<evidence type="ECO:0000313" key="16">
    <source>
        <dbReference type="EMBL" id="SHG43163.1"/>
    </source>
</evidence>
<dbReference type="InterPro" id="IPR003711">
    <property type="entry name" value="CarD-like/TRCF_RID"/>
</dbReference>
<dbReference type="AlphaFoldDB" id="A0A1M5JT48"/>
<reference evidence="17" key="1">
    <citation type="submission" date="2016-11" db="EMBL/GenBank/DDBJ databases">
        <authorList>
            <person name="Varghese N."/>
            <person name="Submissions S."/>
        </authorList>
    </citation>
    <scope>NUCLEOTIDE SEQUENCE [LARGE SCALE GENOMIC DNA]</scope>
    <source>
        <strain evidence="17">DSM 11003</strain>
    </source>
</reference>
<dbReference type="InterPro" id="IPR041471">
    <property type="entry name" value="UvrB_inter"/>
</dbReference>
<evidence type="ECO:0000256" key="10">
    <source>
        <dbReference type="ARBA" id="ARBA00061104"/>
    </source>
</evidence>
<dbReference type="GO" id="GO:0005524">
    <property type="term" value="F:ATP binding"/>
    <property type="evidence" value="ECO:0007669"/>
    <property type="project" value="UniProtKB-UniRule"/>
</dbReference>
<dbReference type="SUPFAM" id="SSF52540">
    <property type="entry name" value="P-loop containing nucleoside triphosphate hydrolases"/>
    <property type="match status" value="3"/>
</dbReference>
<evidence type="ECO:0000256" key="9">
    <source>
        <dbReference type="ARBA" id="ARBA00023204"/>
    </source>
</evidence>
<dbReference type="Gene3D" id="3.40.50.300">
    <property type="entry name" value="P-loop containing nucleotide triphosphate hydrolases"/>
    <property type="match status" value="2"/>
</dbReference>
<keyword evidence="7 13" id="KW-0067">ATP-binding</keyword>
<dbReference type="PROSITE" id="PS51194">
    <property type="entry name" value="HELICASE_CTER"/>
    <property type="match status" value="1"/>
</dbReference>
<dbReference type="GO" id="GO:0016787">
    <property type="term" value="F:hydrolase activity"/>
    <property type="evidence" value="ECO:0007669"/>
    <property type="project" value="UniProtKB-KW"/>
</dbReference>
<dbReference type="RefSeq" id="WP_073089049.1">
    <property type="nucleotide sequence ID" value="NZ_FQWY01000003.1"/>
</dbReference>
<dbReference type="EMBL" id="FQWY01000003">
    <property type="protein sequence ID" value="SHG43163.1"/>
    <property type="molecule type" value="Genomic_DNA"/>
</dbReference>
<evidence type="ECO:0000259" key="14">
    <source>
        <dbReference type="PROSITE" id="PS51192"/>
    </source>
</evidence>
<dbReference type="Pfam" id="PF03461">
    <property type="entry name" value="TRCF"/>
    <property type="match status" value="1"/>
</dbReference>
<protein>
    <recommendedName>
        <fullName evidence="12 13">Transcription-repair-coupling factor</fullName>
        <shortName evidence="13">TRCF</shortName>
        <ecNumber evidence="13">3.6.4.-</ecNumber>
    </recommendedName>
</protein>
<dbReference type="CDD" id="cd17991">
    <property type="entry name" value="DEXHc_TRCF"/>
    <property type="match status" value="1"/>
</dbReference>
<evidence type="ECO:0000256" key="6">
    <source>
        <dbReference type="ARBA" id="ARBA00022806"/>
    </source>
</evidence>
<keyword evidence="4 13" id="KW-0227">DNA damage</keyword>
<name>A0A1M5JT48_9FIRM</name>
<dbReference type="PROSITE" id="PS51192">
    <property type="entry name" value="HELICASE_ATP_BIND_1"/>
    <property type="match status" value="1"/>
</dbReference>
<dbReference type="SMART" id="SM01058">
    <property type="entry name" value="CarD_TRCF"/>
    <property type="match status" value="1"/>
</dbReference>
<dbReference type="Pfam" id="PF00270">
    <property type="entry name" value="DEAD"/>
    <property type="match status" value="1"/>
</dbReference>
<evidence type="ECO:0000259" key="15">
    <source>
        <dbReference type="PROSITE" id="PS51194"/>
    </source>
</evidence>
<dbReference type="GO" id="GO:0000716">
    <property type="term" value="P:transcription-coupled nucleotide-excision repair, DNA damage recognition"/>
    <property type="evidence" value="ECO:0007669"/>
    <property type="project" value="UniProtKB-UniRule"/>
</dbReference>
<accession>A0A1M5JT48</accession>
<dbReference type="PANTHER" id="PTHR47964:SF1">
    <property type="entry name" value="ATP-DEPENDENT DNA HELICASE HOMOLOG RECG, CHLOROPLASTIC"/>
    <property type="match status" value="1"/>
</dbReference>
<dbReference type="FunFam" id="3.40.50.300:FF:000546">
    <property type="entry name" value="Transcription-repair-coupling factor"/>
    <property type="match status" value="1"/>
</dbReference>
<comment type="function">
    <text evidence="13">Couples transcription and DNA repair by recognizing RNA polymerase (RNAP) stalled at DNA lesions. Mediates ATP-dependent release of RNAP and its truncated transcript from the DNA, and recruitment of nucleotide excision repair machinery to the damaged site.</text>
</comment>
<comment type="similarity">
    <text evidence="11 13">In the C-terminal section; belongs to the helicase family. RecG subfamily.</text>
</comment>
<evidence type="ECO:0000256" key="4">
    <source>
        <dbReference type="ARBA" id="ARBA00022763"/>
    </source>
</evidence>
<dbReference type="InterPro" id="IPR001650">
    <property type="entry name" value="Helicase_C-like"/>
</dbReference>
<dbReference type="InterPro" id="IPR037235">
    <property type="entry name" value="TRCF-like_C_D7"/>
</dbReference>
<keyword evidence="17" id="KW-1185">Reference proteome</keyword>
<dbReference type="GO" id="GO:0006355">
    <property type="term" value="P:regulation of DNA-templated transcription"/>
    <property type="evidence" value="ECO:0007669"/>
    <property type="project" value="UniProtKB-UniRule"/>
</dbReference>
<dbReference type="Gene3D" id="3.30.2060.10">
    <property type="entry name" value="Penicillin-binding protein 1b domain"/>
    <property type="match status" value="1"/>
</dbReference>
<keyword evidence="6" id="KW-0347">Helicase</keyword>
<dbReference type="Gene3D" id="3.90.1150.50">
    <property type="entry name" value="Transcription-repair-coupling factor, D7 domain"/>
    <property type="match status" value="1"/>
</dbReference>
<dbReference type="STRING" id="1123382.SAMN02745221_00199"/>
<dbReference type="GO" id="GO:0003684">
    <property type="term" value="F:damaged DNA binding"/>
    <property type="evidence" value="ECO:0007669"/>
    <property type="project" value="InterPro"/>
</dbReference>
<dbReference type="SMART" id="SM00490">
    <property type="entry name" value="HELICc"/>
    <property type="match status" value="1"/>
</dbReference>
<dbReference type="GO" id="GO:0005737">
    <property type="term" value="C:cytoplasm"/>
    <property type="evidence" value="ECO:0007669"/>
    <property type="project" value="UniProtKB-SubCell"/>
</dbReference>
<evidence type="ECO:0000256" key="5">
    <source>
        <dbReference type="ARBA" id="ARBA00022801"/>
    </source>
</evidence>
<evidence type="ECO:0000256" key="8">
    <source>
        <dbReference type="ARBA" id="ARBA00023125"/>
    </source>
</evidence>
<proteinExistence type="inferred from homology"/>
<dbReference type="Pfam" id="PF02559">
    <property type="entry name" value="CarD_TRCF_RID"/>
    <property type="match status" value="1"/>
</dbReference>
<feature type="domain" description="Helicase ATP-binding" evidence="14">
    <location>
        <begin position="554"/>
        <end position="715"/>
    </location>
</feature>
<dbReference type="Proteomes" id="UP000242329">
    <property type="component" value="Unassembled WGS sequence"/>
</dbReference>
<sequence>MGRDFWDKLITALEEGNVILSGLAGTAQAFFLSRLLETSGRILVLVESEEKAYDLAHLLKEGGLKDQVFVFPGRSLVFIKENYALSEVERITALYTALYHPRQKSIFIATPDGILHPVLSPLQMKEKTLYLKKEGEYEREEIIKNLVECGYIRVSTVRNRGEFALRGGILDIYPLNEKDPLRIEFFGDMVDSVRYFDVQTQKSGKKKDEARIIPADDFCAQDLKGSLFDYLGPNVTIFFDEPVNFYQAWERAGRRYKDLLKEARQAGKEIRELPLLDRKDIEKYTVRKTVFHSFFPGHMTDVKAVFREHIVQKELEPFYVNRDLLFSRIKEWQDKGYKVEIGIRDEHLKKLILSEMLERNISGVEFRDGGVEKGFVSPTFKLALIGERDIFRKSSPMRAKKSRRGKREETIILEDLKIGDYVVHENYGIGIFRGITQARVDNLIREYVLIEYRGGDKLYLPLDKIDKLYKYSGMGEKEPRLSKLGGSEWERTRKKVEESVREMAKELISIYAAREAEEGYAFSPDTPWQKEFEDAFPYEETPDQLKAIEEVKRDMESPRPMERLICGDVGYGKTEVAMRAAFKAVMDGKQVALLVPTTILAEQHYQTFKARFAGYPVVIECLSRFRTGREQKKIVEDLKKGVVDLVIGTHRLLSADVQFKDLGLLIIDEEHRFGVRQKEKIRLLKKTVDVLSLSATPIPRSLHMALTGLKDMSVIETPPEGRYPVTTYVMEYNEEIIKEAIQLEIERGGQVFFVHNRIEDIYKVKEDLQKLLPCLKIAVGHGRMEEEELSRIMMDFIQGEYNLLLCTTIIESGLDMPNVNTIIVDEADKMGLAQLYQLRGRVGRSNRLAYAYLTYRPYKVLTEEAQKRLNAMREFNELGAGMKIALRDLEIRGAGNILGPEQHGHIQAVGFDLYCRLLEEETARLRGEKKREEREAPQVDIDLDYYIPDSYIPDLGSKVRIYRRLLLASDLKELEEIKRELLDRFGPLPLPVENFLRIASLRIMAKDKDIRVLKHRKGRIDISLNHPLPEGITSLPGRIKVKKVDDHTMQLYWAGTEGIKGLEEVLSLI</sequence>
<dbReference type="InterPro" id="IPR047112">
    <property type="entry name" value="RecG/Mfd"/>
</dbReference>
<dbReference type="InterPro" id="IPR036101">
    <property type="entry name" value="CarD-like/TRCF_RID_sf"/>
</dbReference>
<dbReference type="Gene3D" id="2.40.10.170">
    <property type="match status" value="1"/>
</dbReference>
<keyword evidence="2 13" id="KW-0963">Cytoplasm</keyword>
<evidence type="ECO:0000256" key="7">
    <source>
        <dbReference type="ARBA" id="ARBA00022840"/>
    </source>
</evidence>
<dbReference type="PANTHER" id="PTHR47964">
    <property type="entry name" value="ATP-DEPENDENT DNA HELICASE HOMOLOG RECG, CHLOROPLASTIC"/>
    <property type="match status" value="1"/>
</dbReference>
<dbReference type="SUPFAM" id="SSF143517">
    <property type="entry name" value="TRCF domain-like"/>
    <property type="match status" value="1"/>
</dbReference>
<feature type="domain" description="Helicase C-terminal" evidence="15">
    <location>
        <begin position="724"/>
        <end position="890"/>
    </location>
</feature>
<dbReference type="InterPro" id="IPR014001">
    <property type="entry name" value="Helicase_ATP-bd"/>
</dbReference>
<dbReference type="SMART" id="SM00982">
    <property type="entry name" value="TRCF"/>
    <property type="match status" value="1"/>
</dbReference>
<dbReference type="InterPro" id="IPR005118">
    <property type="entry name" value="TRCF_C"/>
</dbReference>
<evidence type="ECO:0000256" key="2">
    <source>
        <dbReference type="ARBA" id="ARBA00022490"/>
    </source>
</evidence>
<evidence type="ECO:0000256" key="12">
    <source>
        <dbReference type="ARBA" id="ARBA00070128"/>
    </source>
</evidence>
<keyword evidence="8 13" id="KW-0238">DNA-binding</keyword>
<comment type="subcellular location">
    <subcellularLocation>
        <location evidence="1 13">Cytoplasm</location>
    </subcellularLocation>
</comment>
<evidence type="ECO:0000256" key="3">
    <source>
        <dbReference type="ARBA" id="ARBA00022741"/>
    </source>
</evidence>
<dbReference type="InterPro" id="IPR027417">
    <property type="entry name" value="P-loop_NTPase"/>
</dbReference>
<dbReference type="InterPro" id="IPR004576">
    <property type="entry name" value="Mfd"/>
</dbReference>
<evidence type="ECO:0000256" key="13">
    <source>
        <dbReference type="HAMAP-Rule" id="MF_00969"/>
    </source>
</evidence>
<dbReference type="InterPro" id="IPR011545">
    <property type="entry name" value="DEAD/DEAH_box_helicase_dom"/>
</dbReference>